<protein>
    <recommendedName>
        <fullName evidence="2">Clr5 domain-containing protein</fullName>
    </recommendedName>
</protein>
<dbReference type="AlphaFoldDB" id="A0AAN6XEV4"/>
<organism evidence="3 4">
    <name type="scientific">Triangularia verruculosa</name>
    <dbReference type="NCBI Taxonomy" id="2587418"/>
    <lineage>
        <taxon>Eukaryota</taxon>
        <taxon>Fungi</taxon>
        <taxon>Dikarya</taxon>
        <taxon>Ascomycota</taxon>
        <taxon>Pezizomycotina</taxon>
        <taxon>Sordariomycetes</taxon>
        <taxon>Sordariomycetidae</taxon>
        <taxon>Sordariales</taxon>
        <taxon>Podosporaceae</taxon>
        <taxon>Triangularia</taxon>
    </lineage>
</organism>
<gene>
    <name evidence="3" type="ORF">QBC40DRAFT_284360</name>
</gene>
<keyword evidence="4" id="KW-1185">Reference proteome</keyword>
<dbReference type="InterPro" id="IPR025676">
    <property type="entry name" value="Clr5_dom"/>
</dbReference>
<name>A0AAN6XEV4_9PEZI</name>
<reference evidence="3" key="1">
    <citation type="journal article" date="2023" name="Mol. Phylogenet. Evol.">
        <title>Genome-scale phylogeny and comparative genomics of the fungal order Sordariales.</title>
        <authorList>
            <person name="Hensen N."/>
            <person name="Bonometti L."/>
            <person name="Westerberg I."/>
            <person name="Brannstrom I.O."/>
            <person name="Guillou S."/>
            <person name="Cros-Aarteil S."/>
            <person name="Calhoun S."/>
            <person name="Haridas S."/>
            <person name="Kuo A."/>
            <person name="Mondo S."/>
            <person name="Pangilinan J."/>
            <person name="Riley R."/>
            <person name="LaButti K."/>
            <person name="Andreopoulos B."/>
            <person name="Lipzen A."/>
            <person name="Chen C."/>
            <person name="Yan M."/>
            <person name="Daum C."/>
            <person name="Ng V."/>
            <person name="Clum A."/>
            <person name="Steindorff A."/>
            <person name="Ohm R.A."/>
            <person name="Martin F."/>
            <person name="Silar P."/>
            <person name="Natvig D.O."/>
            <person name="Lalanne C."/>
            <person name="Gautier V."/>
            <person name="Ament-Velasquez S.L."/>
            <person name="Kruys A."/>
            <person name="Hutchinson M.I."/>
            <person name="Powell A.J."/>
            <person name="Barry K."/>
            <person name="Miller A.N."/>
            <person name="Grigoriev I.V."/>
            <person name="Debuchy R."/>
            <person name="Gladieux P."/>
            <person name="Hiltunen Thoren M."/>
            <person name="Johannesson H."/>
        </authorList>
    </citation>
    <scope>NUCLEOTIDE SEQUENCE</scope>
    <source>
        <strain evidence="3">CBS 315.58</strain>
    </source>
</reference>
<evidence type="ECO:0000313" key="4">
    <source>
        <dbReference type="Proteomes" id="UP001303160"/>
    </source>
</evidence>
<feature type="region of interest" description="Disordered" evidence="1">
    <location>
        <begin position="737"/>
        <end position="765"/>
    </location>
</feature>
<feature type="domain" description="Clr5" evidence="2">
    <location>
        <begin position="21"/>
        <end position="79"/>
    </location>
</feature>
<reference evidence="3" key="2">
    <citation type="submission" date="2023-05" db="EMBL/GenBank/DDBJ databases">
        <authorList>
            <consortium name="Lawrence Berkeley National Laboratory"/>
            <person name="Steindorff A."/>
            <person name="Hensen N."/>
            <person name="Bonometti L."/>
            <person name="Westerberg I."/>
            <person name="Brannstrom I.O."/>
            <person name="Guillou S."/>
            <person name="Cros-Aarteil S."/>
            <person name="Calhoun S."/>
            <person name="Haridas S."/>
            <person name="Kuo A."/>
            <person name="Mondo S."/>
            <person name="Pangilinan J."/>
            <person name="Riley R."/>
            <person name="Labutti K."/>
            <person name="Andreopoulos B."/>
            <person name="Lipzen A."/>
            <person name="Chen C."/>
            <person name="Yanf M."/>
            <person name="Daum C."/>
            <person name="Ng V."/>
            <person name="Clum A."/>
            <person name="Ohm R."/>
            <person name="Martin F."/>
            <person name="Silar P."/>
            <person name="Natvig D."/>
            <person name="Lalanne C."/>
            <person name="Gautier V."/>
            <person name="Ament-Velasquez S.L."/>
            <person name="Kruys A."/>
            <person name="Hutchinson M.I."/>
            <person name="Powell A.J."/>
            <person name="Barry K."/>
            <person name="Miller A.N."/>
            <person name="Grigoriev I.V."/>
            <person name="Debuchy R."/>
            <person name="Gladieux P."/>
            <person name="Thoren M.H."/>
            <person name="Johannesson H."/>
        </authorList>
    </citation>
    <scope>NUCLEOTIDE SEQUENCE</scope>
    <source>
        <strain evidence="3">CBS 315.58</strain>
    </source>
</reference>
<dbReference type="Pfam" id="PF14420">
    <property type="entry name" value="Clr5"/>
    <property type="match status" value="1"/>
</dbReference>
<sequence>MNINELLPQSEDAKFRSVPYEQRWECLKHVIVALYLEARNNDGKSLTIAQVAEFMQDNYDFRGLVHQYRARFRKWDVRKRTFTSEKKEITTALGKRSHSLVSTSDVKFTNGKGVDKKQLKRYLDDKICKDYQNGAVPIAPGVLTSWNLPYVAYVKASGKYHDQASPFGTAGTTPPYLNILSPGAASSAHQISDPSPTTKLIHHKRALDRSSLFLQGRHRELLTISSREDRITLTDYFHDFYMYSFVTAKYWGKGPRHWTPAVISALTLGSSDASSPMDITAVSPPSGPLHRRLEALQAPSQLCRWLIYAPHVYYQGIPDVLDSNPDAERDDLDPNGPNFWQEWPSDPSSSYTEVIHESITHGSFSRIPSDTLPLSPQLIKESVGQDSKAVELDAWKMAIMSGNVELLATLWEKKKWVLPEGIEDIHPFHLAATFLDGANTGCLIITQLVHMSPEMYLRKHPLDDLDHTLLDKFMINILRSHTSVHPEEVSNAFNPPHRFPGEEKSNCGRWDADSPVIRALFRNGYSRIPNDWKHAFCHTAIQAICHSSIAIYGSPLSPDIDALSGLFVRRCGYCGLQLKLGPLHALVVVTFYLAHRGMSGETLFGPLAILVCLMSIGADPLLKTNMSVEDILGTAEPDRCHHRPLDALDLMEAVPVSLQQSWTSKCHTGWLCIAEIFRMHRDRENDHQPTPRRTSVGSLMQGQLDQNHYNAANNQNVSYFDASFDQDFHHPFLDDFEAASPTSHQHPSAAVEDSPQSDEDLTSEPHHPVCQFEERMIGARLHDEWLQWPRLKHRLALLWATIQAELLTYRRIKIGDGWMSENFSMTALKNWLEGKSATFKTPLVERDMLKEYSTCCGWFLCEEFPTPTAEDVCKTHFMNMDIYDRTTFHPQQDIRETWMQLEMVEES</sequence>
<proteinExistence type="predicted"/>
<comment type="caution">
    <text evidence="3">The sequence shown here is derived from an EMBL/GenBank/DDBJ whole genome shotgun (WGS) entry which is preliminary data.</text>
</comment>
<accession>A0AAN6XEV4</accession>
<dbReference type="EMBL" id="MU863951">
    <property type="protein sequence ID" value="KAK4198125.1"/>
    <property type="molecule type" value="Genomic_DNA"/>
</dbReference>
<dbReference type="Proteomes" id="UP001303160">
    <property type="component" value="Unassembled WGS sequence"/>
</dbReference>
<evidence type="ECO:0000256" key="1">
    <source>
        <dbReference type="SAM" id="MobiDB-lite"/>
    </source>
</evidence>
<evidence type="ECO:0000259" key="2">
    <source>
        <dbReference type="Pfam" id="PF14420"/>
    </source>
</evidence>
<evidence type="ECO:0000313" key="3">
    <source>
        <dbReference type="EMBL" id="KAK4198125.1"/>
    </source>
</evidence>